<name>A0AAP6B1Q3_ECOLX</name>
<protein>
    <submittedName>
        <fullName evidence="2">DUF4761 family protein</fullName>
    </submittedName>
</protein>
<dbReference type="Proteomes" id="UP001271591">
    <property type="component" value="Unassembled WGS sequence"/>
</dbReference>
<dbReference type="EMBL" id="JAWPMK010000002">
    <property type="protein sequence ID" value="MDW9351924.1"/>
    <property type="molecule type" value="Genomic_DNA"/>
</dbReference>
<evidence type="ECO:0000256" key="1">
    <source>
        <dbReference type="SAM" id="MobiDB-lite"/>
    </source>
</evidence>
<evidence type="ECO:0000313" key="2">
    <source>
        <dbReference type="EMBL" id="MDW9351924.1"/>
    </source>
</evidence>
<comment type="caution">
    <text evidence="2">The sequence shown here is derived from an EMBL/GenBank/DDBJ whole genome shotgun (WGS) entry which is preliminary data.</text>
</comment>
<feature type="compositionally biased region" description="Polar residues" evidence="1">
    <location>
        <begin position="18"/>
        <end position="35"/>
    </location>
</feature>
<dbReference type="RefSeq" id="WP_044188230.1">
    <property type="nucleotide sequence ID" value="NZ_CP148318.1"/>
</dbReference>
<dbReference type="AlphaFoldDB" id="A0AAP6B1Q3"/>
<dbReference type="InterPro" id="IPR031881">
    <property type="entry name" value="DUF4761"/>
</dbReference>
<reference evidence="2" key="1">
    <citation type="submission" date="2023-10" db="EMBL/GenBank/DDBJ databases">
        <title>Draft Genome Sequence of a Shiga toxin-producing Escherichia coli strain from deer meat showing an IS-element integration in the B-subunit of the Shiga toxin Stx2b gene.</title>
        <authorList>
            <person name="Projahn M."/>
            <person name="Borowiak M."/>
        </authorList>
    </citation>
    <scope>NUCLEOTIDE SEQUENCE</scope>
    <source>
        <strain evidence="2">BfR-EC-18960</strain>
    </source>
</reference>
<feature type="region of interest" description="Disordered" evidence="1">
    <location>
        <begin position="1"/>
        <end position="47"/>
    </location>
</feature>
<proteinExistence type="predicted"/>
<gene>
    <name evidence="2" type="ORF">R8G00_20610</name>
</gene>
<dbReference type="Pfam" id="PF15958">
    <property type="entry name" value="DUF4761"/>
    <property type="match status" value="1"/>
</dbReference>
<accession>A0AAP6B1Q3</accession>
<evidence type="ECO:0000313" key="3">
    <source>
        <dbReference type="Proteomes" id="UP001271591"/>
    </source>
</evidence>
<sequence length="112" mass="12693">MTQRRSFRTGAERHAARFSTSASRSNSHYSLQETHATPDGHPVKQTGKHTWLINDAGIVIHRGARNPITGNTCYSLTRGDEQFGQDFTLHEALRTADRLISGRSFQHPEHRR</sequence>
<organism evidence="2 3">
    <name type="scientific">Escherichia coli</name>
    <dbReference type="NCBI Taxonomy" id="562"/>
    <lineage>
        <taxon>Bacteria</taxon>
        <taxon>Pseudomonadati</taxon>
        <taxon>Pseudomonadota</taxon>
        <taxon>Gammaproteobacteria</taxon>
        <taxon>Enterobacterales</taxon>
        <taxon>Enterobacteriaceae</taxon>
        <taxon>Escherichia</taxon>
    </lineage>
</organism>